<keyword evidence="2" id="KW-0812">Transmembrane</keyword>
<dbReference type="EMBL" id="MLJW01001449">
    <property type="protein sequence ID" value="OIQ78198.1"/>
    <property type="molecule type" value="Genomic_DNA"/>
</dbReference>
<evidence type="ECO:0000256" key="2">
    <source>
        <dbReference type="SAM" id="Phobius"/>
    </source>
</evidence>
<sequence length="133" mass="13898">MSALPQFAPAPRPVPQRTTPAPRPRLRIVRAPIHERTRVPFVLLCISILAVALLGALLLNTSMARGAYEAHDLTRQLASLARDEQGLSTALDAKASPAELAAAAQALGMVPAPGLAFLRLSDGAVLGTPSVAH</sequence>
<proteinExistence type="predicted"/>
<evidence type="ECO:0000313" key="3">
    <source>
        <dbReference type="EMBL" id="OIQ78198.1"/>
    </source>
</evidence>
<name>A0A1J5Q3D5_9ZZZZ</name>
<comment type="caution">
    <text evidence="3">The sequence shown here is derived from an EMBL/GenBank/DDBJ whole genome shotgun (WGS) entry which is preliminary data.</text>
</comment>
<gene>
    <name evidence="3" type="ORF">GALL_400980</name>
</gene>
<feature type="transmembrane region" description="Helical" evidence="2">
    <location>
        <begin position="39"/>
        <end position="59"/>
    </location>
</feature>
<accession>A0A1J5Q3D5</accession>
<evidence type="ECO:0000256" key="1">
    <source>
        <dbReference type="SAM" id="MobiDB-lite"/>
    </source>
</evidence>
<feature type="region of interest" description="Disordered" evidence="1">
    <location>
        <begin position="1"/>
        <end position="22"/>
    </location>
</feature>
<protein>
    <recommendedName>
        <fullName evidence="4">Cell division protein FtsL</fullName>
    </recommendedName>
</protein>
<keyword evidence="2" id="KW-0472">Membrane</keyword>
<dbReference type="AlphaFoldDB" id="A0A1J5Q3D5"/>
<evidence type="ECO:0008006" key="4">
    <source>
        <dbReference type="Google" id="ProtNLM"/>
    </source>
</evidence>
<reference evidence="3" key="1">
    <citation type="submission" date="2016-10" db="EMBL/GenBank/DDBJ databases">
        <title>Sequence of Gallionella enrichment culture.</title>
        <authorList>
            <person name="Poehlein A."/>
            <person name="Muehling M."/>
            <person name="Daniel R."/>
        </authorList>
    </citation>
    <scope>NUCLEOTIDE SEQUENCE</scope>
</reference>
<keyword evidence="2" id="KW-1133">Transmembrane helix</keyword>
<organism evidence="3">
    <name type="scientific">mine drainage metagenome</name>
    <dbReference type="NCBI Taxonomy" id="410659"/>
    <lineage>
        <taxon>unclassified sequences</taxon>
        <taxon>metagenomes</taxon>
        <taxon>ecological metagenomes</taxon>
    </lineage>
</organism>